<evidence type="ECO:0000256" key="1">
    <source>
        <dbReference type="SAM" id="Phobius"/>
    </source>
</evidence>
<organism evidence="2 3">
    <name type="scientific">[Mycobacterium] kokjensenii</name>
    <dbReference type="NCBI Taxonomy" id="3064287"/>
    <lineage>
        <taxon>Bacteria</taxon>
        <taxon>Bacillati</taxon>
        <taxon>Actinomycetota</taxon>
        <taxon>Actinomycetes</taxon>
        <taxon>Mycobacteriales</taxon>
        <taxon>Mycobacteriaceae</taxon>
        <taxon>Mycolicibacter</taxon>
    </lineage>
</organism>
<evidence type="ECO:0000313" key="2">
    <source>
        <dbReference type="EMBL" id="CAJ1499904.1"/>
    </source>
</evidence>
<accession>A0ABM9LJA8</accession>
<gene>
    <name evidence="2" type="ORF">MU0083_002299</name>
</gene>
<keyword evidence="1" id="KW-0812">Transmembrane</keyword>
<reference evidence="2 3" key="1">
    <citation type="submission" date="2023-08" db="EMBL/GenBank/DDBJ databases">
        <authorList>
            <person name="Folkvardsen B D."/>
            <person name="Norman A."/>
        </authorList>
    </citation>
    <scope>NUCLEOTIDE SEQUENCE [LARGE SCALE GENOMIC DNA]</scope>
    <source>
        <strain evidence="2 3">Mu0083</strain>
    </source>
</reference>
<name>A0ABM9LJA8_9MYCO</name>
<sequence length="169" mass="17845">MMLIDTIAPGFESSESFEAEPILVHRGRITSGRAQPVRTRAARPVRSRPAVAPLQYRGTGVLMSRTPHRPQSVRAITPGTTVVLALVAAAITVWLGMIVQFGAPVAAGDSAVPDRLGVVRVHNGESLQHLATRVAPDAPTGQVVERIRELNALDSVVLVAGQTLIAPLG</sequence>
<keyword evidence="1" id="KW-0472">Membrane</keyword>
<dbReference type="RefSeq" id="WP_308473092.1">
    <property type="nucleotide sequence ID" value="NZ_OY726394.1"/>
</dbReference>
<keyword evidence="3" id="KW-1185">Reference proteome</keyword>
<dbReference type="EMBL" id="OY726394">
    <property type="protein sequence ID" value="CAJ1499904.1"/>
    <property type="molecule type" value="Genomic_DNA"/>
</dbReference>
<feature type="transmembrane region" description="Helical" evidence="1">
    <location>
        <begin position="75"/>
        <end position="97"/>
    </location>
</feature>
<evidence type="ECO:0000313" key="3">
    <source>
        <dbReference type="Proteomes" id="UP001190336"/>
    </source>
</evidence>
<proteinExistence type="predicted"/>
<protein>
    <submittedName>
        <fullName evidence="2">LysM peptidoglycan-binding domain-containing protein</fullName>
    </submittedName>
</protein>
<dbReference type="Proteomes" id="UP001190336">
    <property type="component" value="Chromosome"/>
</dbReference>
<keyword evidence="1" id="KW-1133">Transmembrane helix</keyword>